<sequence length="166" mass="18612">MGNEDDALEMAELATDEDSPRTQPASAQLVEKLEMIRIEESGLVCSICSGQLRSGRKLGDCHVLMSTMATASWSGCRRVRARPRHVSLSIVLIDCWIIIGCYVPVFGETEYHPFPPKSSSQLVWRINSMSLAKLLMLSWFLNPIYSISLWFEVGVEELMVMVGPYP</sequence>
<keyword evidence="2" id="KW-0472">Membrane</keyword>
<organism evidence="3 4">
    <name type="scientific">Hevea brasiliensis</name>
    <name type="common">Para rubber tree</name>
    <name type="synonym">Siphonia brasiliensis</name>
    <dbReference type="NCBI Taxonomy" id="3981"/>
    <lineage>
        <taxon>Eukaryota</taxon>
        <taxon>Viridiplantae</taxon>
        <taxon>Streptophyta</taxon>
        <taxon>Embryophyta</taxon>
        <taxon>Tracheophyta</taxon>
        <taxon>Spermatophyta</taxon>
        <taxon>Magnoliopsida</taxon>
        <taxon>eudicotyledons</taxon>
        <taxon>Gunneridae</taxon>
        <taxon>Pentapetalae</taxon>
        <taxon>rosids</taxon>
        <taxon>fabids</taxon>
        <taxon>Malpighiales</taxon>
        <taxon>Euphorbiaceae</taxon>
        <taxon>Crotonoideae</taxon>
        <taxon>Micrandreae</taxon>
        <taxon>Hevea</taxon>
    </lineage>
</organism>
<protein>
    <submittedName>
        <fullName evidence="3">Uncharacterized protein</fullName>
    </submittedName>
</protein>
<reference evidence="3 4" key="1">
    <citation type="journal article" date="2020" name="Mol. Plant">
        <title>The Chromosome-Based Rubber Tree Genome Provides New Insights into Spurge Genome Evolution and Rubber Biosynthesis.</title>
        <authorList>
            <person name="Liu J."/>
            <person name="Shi C."/>
            <person name="Shi C.C."/>
            <person name="Li W."/>
            <person name="Zhang Q.J."/>
            <person name="Zhang Y."/>
            <person name="Li K."/>
            <person name="Lu H.F."/>
            <person name="Shi C."/>
            <person name="Zhu S.T."/>
            <person name="Xiao Z.Y."/>
            <person name="Nan H."/>
            <person name="Yue Y."/>
            <person name="Zhu X.G."/>
            <person name="Wu Y."/>
            <person name="Hong X.N."/>
            <person name="Fan G.Y."/>
            <person name="Tong Y."/>
            <person name="Zhang D."/>
            <person name="Mao C.L."/>
            <person name="Liu Y.L."/>
            <person name="Hao S.J."/>
            <person name="Liu W.Q."/>
            <person name="Lv M.Q."/>
            <person name="Zhang H.B."/>
            <person name="Liu Y."/>
            <person name="Hu-Tang G.R."/>
            <person name="Wang J.P."/>
            <person name="Wang J.H."/>
            <person name="Sun Y.H."/>
            <person name="Ni S.B."/>
            <person name="Chen W.B."/>
            <person name="Zhang X.C."/>
            <person name="Jiao Y.N."/>
            <person name="Eichler E.E."/>
            <person name="Li G.H."/>
            <person name="Liu X."/>
            <person name="Gao L.Z."/>
        </authorList>
    </citation>
    <scope>NUCLEOTIDE SEQUENCE [LARGE SCALE GENOMIC DNA]</scope>
    <source>
        <strain evidence="4">cv. GT1</strain>
        <tissue evidence="3">Leaf</tissue>
    </source>
</reference>
<evidence type="ECO:0000313" key="4">
    <source>
        <dbReference type="Proteomes" id="UP000467840"/>
    </source>
</evidence>
<keyword evidence="2" id="KW-0812">Transmembrane</keyword>
<accession>A0A6A6MTG0</accession>
<dbReference type="Proteomes" id="UP000467840">
    <property type="component" value="Chromosome 6"/>
</dbReference>
<feature type="compositionally biased region" description="Acidic residues" evidence="1">
    <location>
        <begin position="1"/>
        <end position="17"/>
    </location>
</feature>
<dbReference type="AlphaFoldDB" id="A0A6A6MTG0"/>
<keyword evidence="2" id="KW-1133">Transmembrane helix</keyword>
<evidence type="ECO:0000256" key="2">
    <source>
        <dbReference type="SAM" id="Phobius"/>
    </source>
</evidence>
<proteinExistence type="predicted"/>
<feature type="transmembrane region" description="Helical" evidence="2">
    <location>
        <begin position="86"/>
        <end position="106"/>
    </location>
</feature>
<comment type="caution">
    <text evidence="3">The sequence shown here is derived from an EMBL/GenBank/DDBJ whole genome shotgun (WGS) entry which is preliminary data.</text>
</comment>
<keyword evidence="4" id="KW-1185">Reference proteome</keyword>
<feature type="transmembrane region" description="Helical" evidence="2">
    <location>
        <begin position="126"/>
        <end position="151"/>
    </location>
</feature>
<name>A0A6A6MTG0_HEVBR</name>
<evidence type="ECO:0000313" key="3">
    <source>
        <dbReference type="EMBL" id="KAF2317162.1"/>
    </source>
</evidence>
<gene>
    <name evidence="3" type="ORF">GH714_013005</name>
</gene>
<evidence type="ECO:0000256" key="1">
    <source>
        <dbReference type="SAM" id="MobiDB-lite"/>
    </source>
</evidence>
<feature type="region of interest" description="Disordered" evidence="1">
    <location>
        <begin position="1"/>
        <end position="24"/>
    </location>
</feature>
<dbReference type="EMBL" id="JAAGAX010000004">
    <property type="protein sequence ID" value="KAF2317162.1"/>
    <property type="molecule type" value="Genomic_DNA"/>
</dbReference>